<keyword evidence="2" id="KW-1133">Transmembrane helix</keyword>
<keyword evidence="4" id="KW-1185">Reference proteome</keyword>
<keyword evidence="2" id="KW-0472">Membrane</keyword>
<dbReference type="InterPro" id="IPR009011">
    <property type="entry name" value="Man6P_isomerase_rcpt-bd_dom_sf"/>
</dbReference>
<protein>
    <submittedName>
        <fullName evidence="3">Uncharacterized protein</fullName>
    </submittedName>
</protein>
<dbReference type="SUPFAM" id="SSF50911">
    <property type="entry name" value="Mannose 6-phosphate receptor domain"/>
    <property type="match status" value="1"/>
</dbReference>
<reference evidence="4" key="1">
    <citation type="journal article" date="2017" name="bioRxiv">
        <title>Comparative analysis of the genomes of Stylophora pistillata and Acropora digitifera provides evidence for extensive differences between species of corals.</title>
        <authorList>
            <person name="Voolstra C.R."/>
            <person name="Li Y."/>
            <person name="Liew Y.J."/>
            <person name="Baumgarten S."/>
            <person name="Zoccola D."/>
            <person name="Flot J.-F."/>
            <person name="Tambutte S."/>
            <person name="Allemand D."/>
            <person name="Aranda M."/>
        </authorList>
    </citation>
    <scope>NUCLEOTIDE SEQUENCE [LARGE SCALE GENOMIC DNA]</scope>
</reference>
<comment type="caution">
    <text evidence="3">The sequence shown here is derived from an EMBL/GenBank/DDBJ whole genome shotgun (WGS) entry which is preliminary data.</text>
</comment>
<gene>
    <name evidence="3" type="ORF">AWC38_SpisGene6080</name>
</gene>
<sequence>MERRLVRVGPSRSKNDNFRRVVVKGNPQDILLFSCGFQAPDDKTFPRFRRKGSKYDGTWYFGYNPCKWHWRGGECNKTNMAAICRWPTGGNKSDEFRSIGNGNPRCTIRHDAVHLKYIISDGEYRSRSSTVILKCDEDKVHQNDAKFLVTNEDSNWRFELYHKHACGIPPDIPGGGNPAGYVAVSVVFGCLFLVFAGCLVRGKYNTNNNTNNNNNGNNEGDDDDERRPLPDHETMIYNTFGEPNLESRSRPVPIPNIRNKNQATFA</sequence>
<dbReference type="EMBL" id="LSMT01000070">
    <property type="protein sequence ID" value="PFX29164.1"/>
    <property type="molecule type" value="Genomic_DNA"/>
</dbReference>
<dbReference type="AlphaFoldDB" id="A0A2B4SEQ8"/>
<feature type="compositionally biased region" description="Low complexity" evidence="1">
    <location>
        <begin position="206"/>
        <end position="218"/>
    </location>
</feature>
<proteinExistence type="predicted"/>
<feature type="region of interest" description="Disordered" evidence="1">
    <location>
        <begin position="206"/>
        <end position="266"/>
    </location>
</feature>
<evidence type="ECO:0000313" key="3">
    <source>
        <dbReference type="EMBL" id="PFX29164.1"/>
    </source>
</evidence>
<keyword evidence="2" id="KW-0812">Transmembrane</keyword>
<organism evidence="3 4">
    <name type="scientific">Stylophora pistillata</name>
    <name type="common">Smooth cauliflower coral</name>
    <dbReference type="NCBI Taxonomy" id="50429"/>
    <lineage>
        <taxon>Eukaryota</taxon>
        <taxon>Metazoa</taxon>
        <taxon>Cnidaria</taxon>
        <taxon>Anthozoa</taxon>
        <taxon>Hexacorallia</taxon>
        <taxon>Scleractinia</taxon>
        <taxon>Astrocoeniina</taxon>
        <taxon>Pocilloporidae</taxon>
        <taxon>Stylophora</taxon>
    </lineage>
</organism>
<name>A0A2B4SEQ8_STYPI</name>
<feature type="compositionally biased region" description="Basic and acidic residues" evidence="1">
    <location>
        <begin position="225"/>
        <end position="234"/>
    </location>
</feature>
<feature type="transmembrane region" description="Helical" evidence="2">
    <location>
        <begin position="179"/>
        <end position="200"/>
    </location>
</feature>
<dbReference type="Proteomes" id="UP000225706">
    <property type="component" value="Unassembled WGS sequence"/>
</dbReference>
<evidence type="ECO:0000256" key="1">
    <source>
        <dbReference type="SAM" id="MobiDB-lite"/>
    </source>
</evidence>
<evidence type="ECO:0000256" key="2">
    <source>
        <dbReference type="SAM" id="Phobius"/>
    </source>
</evidence>
<dbReference type="Gene3D" id="2.70.130.10">
    <property type="entry name" value="Mannose-6-phosphate receptor binding domain"/>
    <property type="match status" value="1"/>
</dbReference>
<accession>A0A2B4SEQ8</accession>
<evidence type="ECO:0000313" key="4">
    <source>
        <dbReference type="Proteomes" id="UP000225706"/>
    </source>
</evidence>